<accession>A0AC60PNB1</accession>
<name>A0AC60PNB1_IXOPE</name>
<protein>
    <submittedName>
        <fullName evidence="1">Uncharacterized protein</fullName>
    </submittedName>
</protein>
<proteinExistence type="predicted"/>
<gene>
    <name evidence="1" type="ORF">HPB47_001747</name>
</gene>
<organism evidence="1 2">
    <name type="scientific">Ixodes persulcatus</name>
    <name type="common">Taiga tick</name>
    <dbReference type="NCBI Taxonomy" id="34615"/>
    <lineage>
        <taxon>Eukaryota</taxon>
        <taxon>Metazoa</taxon>
        <taxon>Ecdysozoa</taxon>
        <taxon>Arthropoda</taxon>
        <taxon>Chelicerata</taxon>
        <taxon>Arachnida</taxon>
        <taxon>Acari</taxon>
        <taxon>Parasitiformes</taxon>
        <taxon>Ixodida</taxon>
        <taxon>Ixodoidea</taxon>
        <taxon>Ixodidae</taxon>
        <taxon>Ixodinae</taxon>
        <taxon>Ixodes</taxon>
    </lineage>
</organism>
<dbReference type="EMBL" id="JABSTQ010010232">
    <property type="protein sequence ID" value="KAG0422422.1"/>
    <property type="molecule type" value="Genomic_DNA"/>
</dbReference>
<sequence length="685" mass="76908">MAAPLEPFSAQAGRKRFTIVEDILLSREVLAMNPFVNFTRWDTVAANLNEALGRNFSVRGVRDRCDLLLGLFKRDDRTNLRKEHLGSLEKRAEEDRTIKKKLEIALQERRLVMEELQIERRLAMEERQVTLSEDRLAFEKEKFYVLQEAAAEERSHLHLLKTKLLAERFTIYVEHIQVASPGPKPPRNGLLHIQKGEFFDFAKGSSKTHVAMAQVGHSLDSLTPVPPVLPMASRDKPPEETRLAYEKADALNELGQYLWENPELAFKEKKAHDYITKYLESEGFSVTRNYLLDTAFRAEYGAREGKDVSRGEREDSMARRLAIACQARNSRSAGLMTDDGGPLVIIMCEYDALPEIGHACGHNLIAECAVATGIAMKKALESDSSLSGKVVVLGTPGEEGGQGKFYLLRDGAFDGADVALMAHPFTKNISNPVTSALAQLLVTYEGKPAHAGGAPWDGINALDAAVGAYVNVSMLRQQMKPDYRATVGIENLREVIRDVVREELKRLLPSPERPAAVSIAEAVREEVHRALLPEVPVAVAPERPVLTYAAAAKREPPVAAHYQPAPRREAPAPQYAPRPEQRGARKTDIWRTADRRPLCYHFGEADHIYRRCPYRQLGLRGFAPNDPRPRLGERPRDSEDYLRRSSSPESSPRRVFRSPSPRRSPSPFRRSRRDSLSPIASRREN</sequence>
<comment type="caution">
    <text evidence="1">The sequence shown here is derived from an EMBL/GenBank/DDBJ whole genome shotgun (WGS) entry which is preliminary data.</text>
</comment>
<evidence type="ECO:0000313" key="1">
    <source>
        <dbReference type="EMBL" id="KAG0422422.1"/>
    </source>
</evidence>
<evidence type="ECO:0000313" key="2">
    <source>
        <dbReference type="Proteomes" id="UP000805193"/>
    </source>
</evidence>
<reference evidence="1 2" key="1">
    <citation type="journal article" date="2020" name="Cell">
        <title>Large-Scale Comparative Analyses of Tick Genomes Elucidate Their Genetic Diversity and Vector Capacities.</title>
        <authorList>
            <consortium name="Tick Genome and Microbiome Consortium (TIGMIC)"/>
            <person name="Jia N."/>
            <person name="Wang J."/>
            <person name="Shi W."/>
            <person name="Du L."/>
            <person name="Sun Y."/>
            <person name="Zhan W."/>
            <person name="Jiang J.F."/>
            <person name="Wang Q."/>
            <person name="Zhang B."/>
            <person name="Ji P."/>
            <person name="Bell-Sakyi L."/>
            <person name="Cui X.M."/>
            <person name="Yuan T.T."/>
            <person name="Jiang B.G."/>
            <person name="Yang W.F."/>
            <person name="Lam T.T."/>
            <person name="Chang Q.C."/>
            <person name="Ding S.J."/>
            <person name="Wang X.J."/>
            <person name="Zhu J.G."/>
            <person name="Ruan X.D."/>
            <person name="Zhao L."/>
            <person name="Wei J.T."/>
            <person name="Ye R.Z."/>
            <person name="Que T.C."/>
            <person name="Du C.H."/>
            <person name="Zhou Y.H."/>
            <person name="Cheng J.X."/>
            <person name="Dai P.F."/>
            <person name="Guo W.B."/>
            <person name="Han X.H."/>
            <person name="Huang E.J."/>
            <person name="Li L.F."/>
            <person name="Wei W."/>
            <person name="Gao Y.C."/>
            <person name="Liu J.Z."/>
            <person name="Shao H.Z."/>
            <person name="Wang X."/>
            <person name="Wang C.C."/>
            <person name="Yang T.C."/>
            <person name="Huo Q.B."/>
            <person name="Li W."/>
            <person name="Chen H.Y."/>
            <person name="Chen S.E."/>
            <person name="Zhou L.G."/>
            <person name="Ni X.B."/>
            <person name="Tian J.H."/>
            <person name="Sheng Y."/>
            <person name="Liu T."/>
            <person name="Pan Y.S."/>
            <person name="Xia L.Y."/>
            <person name="Li J."/>
            <person name="Zhao F."/>
            <person name="Cao W.C."/>
        </authorList>
    </citation>
    <scope>NUCLEOTIDE SEQUENCE [LARGE SCALE GENOMIC DNA]</scope>
    <source>
        <strain evidence="1">Iper-2018</strain>
    </source>
</reference>
<keyword evidence="2" id="KW-1185">Reference proteome</keyword>
<dbReference type="Proteomes" id="UP000805193">
    <property type="component" value="Unassembled WGS sequence"/>
</dbReference>